<dbReference type="PANTHER" id="PTHR19353:SF19">
    <property type="entry name" value="DELTA(5) FATTY ACID DESATURASE C-RELATED"/>
    <property type="match status" value="1"/>
</dbReference>
<dbReference type="GO" id="GO:0016717">
    <property type="term" value="F:oxidoreductase activity, acting on paired donors, with oxidation of a pair of donors resulting in the reduction of molecular oxygen to two molecules of water"/>
    <property type="evidence" value="ECO:0007669"/>
    <property type="project" value="TreeGrafter"/>
</dbReference>
<dbReference type="GO" id="GO:0016020">
    <property type="term" value="C:membrane"/>
    <property type="evidence" value="ECO:0007669"/>
    <property type="project" value="TreeGrafter"/>
</dbReference>
<evidence type="ECO:0000313" key="4">
    <source>
        <dbReference type="Proteomes" id="UP000450917"/>
    </source>
</evidence>
<dbReference type="InterPro" id="IPR012171">
    <property type="entry name" value="Fatty_acid_desaturase"/>
</dbReference>
<feature type="transmembrane region" description="Helical" evidence="1">
    <location>
        <begin position="202"/>
        <end position="224"/>
    </location>
</feature>
<feature type="transmembrane region" description="Helical" evidence="1">
    <location>
        <begin position="230"/>
        <end position="248"/>
    </location>
</feature>
<gene>
    <name evidence="3" type="ORF">GNP93_01210</name>
</gene>
<dbReference type="PANTHER" id="PTHR19353">
    <property type="entry name" value="FATTY ACID DESATURASE 2"/>
    <property type="match status" value="1"/>
</dbReference>
<dbReference type="EMBL" id="WNZX01000001">
    <property type="protein sequence ID" value="MUG69286.1"/>
    <property type="molecule type" value="Genomic_DNA"/>
</dbReference>
<reference evidence="3 4" key="1">
    <citation type="submission" date="2019-11" db="EMBL/GenBank/DDBJ databases">
        <title>Draft genome sequences of five Paenibacillus species of dairy origin.</title>
        <authorList>
            <person name="Olajide A.M."/>
            <person name="Chen S."/>
            <person name="Lapointe G."/>
        </authorList>
    </citation>
    <scope>NUCLEOTIDE SEQUENCE [LARGE SCALE GENOMIC DNA]</scope>
    <source>
        <strain evidence="3 4">2CS3</strain>
    </source>
</reference>
<comment type="caution">
    <text evidence="3">The sequence shown here is derived from an EMBL/GenBank/DDBJ whole genome shotgun (WGS) entry which is preliminary data.</text>
</comment>
<keyword evidence="1" id="KW-0472">Membrane</keyword>
<dbReference type="AlphaFoldDB" id="A0A7X2Z7Z4"/>
<keyword evidence="4" id="KW-1185">Reference proteome</keyword>
<dbReference type="CDD" id="cd03511">
    <property type="entry name" value="Rhizopine-oxygenase-like"/>
    <property type="match status" value="1"/>
</dbReference>
<dbReference type="RefSeq" id="WP_141334496.1">
    <property type="nucleotide sequence ID" value="NZ_WNZX01000001.1"/>
</dbReference>
<evidence type="ECO:0000313" key="3">
    <source>
        <dbReference type="EMBL" id="MUG69286.1"/>
    </source>
</evidence>
<dbReference type="Proteomes" id="UP000450917">
    <property type="component" value="Unassembled WGS sequence"/>
</dbReference>
<dbReference type="InterPro" id="IPR039393">
    <property type="entry name" value="Rhizopine-oxygenase-like"/>
</dbReference>
<keyword evidence="1" id="KW-1133">Transmembrane helix</keyword>
<dbReference type="Pfam" id="PF00487">
    <property type="entry name" value="FA_desaturase"/>
    <property type="match status" value="1"/>
</dbReference>
<evidence type="ECO:0000259" key="2">
    <source>
        <dbReference type="Pfam" id="PF00487"/>
    </source>
</evidence>
<evidence type="ECO:0000256" key="1">
    <source>
        <dbReference type="SAM" id="Phobius"/>
    </source>
</evidence>
<feature type="domain" description="Fatty acid desaturase" evidence="2">
    <location>
        <begin position="75"/>
        <end position="317"/>
    </location>
</feature>
<accession>A0A7X2Z7Z4</accession>
<sequence length="373" mass="43354">MSVTVKRRNYSITGPESRLAKEKGLVGAEWYTCPIPRKRMKELMKRKNGPAIRDTIIWFAALLITGVIAYRAWGTWWAVPAFAVYGVLWGTCGDSRQHESGHGTPFKTPWMNEALYQITSFMILRPATVWRWSHTRHHTDTIIVGSDPEIVTERPPVWKIILIEFFRMFVVVKDFKRTMIHFFGKMNEEEEKYIPSSEHKKVYWEARVFILACLAVILACVYMRSILPAMFIGLPVFYGSWLGWLFVLTQHLGLNEDVLDHRLNCRTFYTNPIIRFLYWNMNYHIEHHMFPMVPYHALPALHKEMKSDCPAAAPSLWAALKEVISVLIRQRKDPAYNVVRPLPATARPYRYGPHPFGTVVSDVTDVQELKATR</sequence>
<proteinExistence type="predicted"/>
<feature type="transmembrane region" description="Helical" evidence="1">
    <location>
        <begin position="51"/>
        <end position="70"/>
    </location>
</feature>
<name>A0A7X2Z7Z4_9BACL</name>
<organism evidence="3 4">
    <name type="scientific">Paenibacillus validus</name>
    <dbReference type="NCBI Taxonomy" id="44253"/>
    <lineage>
        <taxon>Bacteria</taxon>
        <taxon>Bacillati</taxon>
        <taxon>Bacillota</taxon>
        <taxon>Bacilli</taxon>
        <taxon>Bacillales</taxon>
        <taxon>Paenibacillaceae</taxon>
        <taxon>Paenibacillus</taxon>
    </lineage>
</organism>
<dbReference type="GO" id="GO:0008610">
    <property type="term" value="P:lipid biosynthetic process"/>
    <property type="evidence" value="ECO:0007669"/>
    <property type="project" value="UniProtKB-ARBA"/>
</dbReference>
<protein>
    <submittedName>
        <fullName evidence="3">Fatty acid desaturase</fullName>
    </submittedName>
</protein>
<dbReference type="InterPro" id="IPR005804">
    <property type="entry name" value="FA_desaturase_dom"/>
</dbReference>
<keyword evidence="1" id="KW-0812">Transmembrane</keyword>